<feature type="domain" description="NodB homology" evidence="2">
    <location>
        <begin position="37"/>
        <end position="77"/>
    </location>
</feature>
<dbReference type="Pfam" id="PF01522">
    <property type="entry name" value="Polysacc_deac_1"/>
    <property type="match status" value="1"/>
</dbReference>
<protein>
    <submittedName>
        <fullName evidence="3">Polysaccharide deacetylase family protein</fullName>
    </submittedName>
</protein>
<accession>A0ABV9T871</accession>
<gene>
    <name evidence="3" type="ORF">ACFPFU_23740</name>
</gene>
<name>A0ABV9T871_9BACT</name>
<sequence>MTTNMMNYPLLLLLFFGSYSLTQAQDPPFPWPDGKRMAISLSFDDARASNPTLGVPLLNEYDVKATFFIVPSNVEKM</sequence>
<comment type="caution">
    <text evidence="3">The sequence shown here is derived from an EMBL/GenBank/DDBJ whole genome shotgun (WGS) entry which is preliminary data.</text>
</comment>
<feature type="signal peptide" evidence="1">
    <location>
        <begin position="1"/>
        <end position="24"/>
    </location>
</feature>
<dbReference type="EMBL" id="JBHSJJ010000021">
    <property type="protein sequence ID" value="MFC4874737.1"/>
    <property type="molecule type" value="Genomic_DNA"/>
</dbReference>
<proteinExistence type="predicted"/>
<dbReference type="SUPFAM" id="SSF88713">
    <property type="entry name" value="Glycoside hydrolase/deacetylase"/>
    <property type="match status" value="1"/>
</dbReference>
<evidence type="ECO:0000256" key="1">
    <source>
        <dbReference type="SAM" id="SignalP"/>
    </source>
</evidence>
<feature type="chain" id="PRO_5045535067" evidence="1">
    <location>
        <begin position="25"/>
        <end position="77"/>
    </location>
</feature>
<evidence type="ECO:0000259" key="2">
    <source>
        <dbReference type="PROSITE" id="PS51677"/>
    </source>
</evidence>
<organism evidence="3 4">
    <name type="scientific">Negadavirga shengliensis</name>
    <dbReference type="NCBI Taxonomy" id="1389218"/>
    <lineage>
        <taxon>Bacteria</taxon>
        <taxon>Pseudomonadati</taxon>
        <taxon>Bacteroidota</taxon>
        <taxon>Cytophagia</taxon>
        <taxon>Cytophagales</taxon>
        <taxon>Cyclobacteriaceae</taxon>
        <taxon>Negadavirga</taxon>
    </lineage>
</organism>
<evidence type="ECO:0000313" key="3">
    <source>
        <dbReference type="EMBL" id="MFC4874737.1"/>
    </source>
</evidence>
<reference evidence="4" key="1">
    <citation type="journal article" date="2019" name="Int. J. Syst. Evol. Microbiol.">
        <title>The Global Catalogue of Microorganisms (GCM) 10K type strain sequencing project: providing services to taxonomists for standard genome sequencing and annotation.</title>
        <authorList>
            <consortium name="The Broad Institute Genomics Platform"/>
            <consortium name="The Broad Institute Genome Sequencing Center for Infectious Disease"/>
            <person name="Wu L."/>
            <person name="Ma J."/>
        </authorList>
    </citation>
    <scope>NUCLEOTIDE SEQUENCE [LARGE SCALE GENOMIC DNA]</scope>
    <source>
        <strain evidence="4">CGMCC 4.7466</strain>
    </source>
</reference>
<evidence type="ECO:0000313" key="4">
    <source>
        <dbReference type="Proteomes" id="UP001595818"/>
    </source>
</evidence>
<keyword evidence="1" id="KW-0732">Signal</keyword>
<dbReference type="InterPro" id="IPR002509">
    <property type="entry name" value="NODB_dom"/>
</dbReference>
<dbReference type="InterPro" id="IPR011330">
    <property type="entry name" value="Glyco_hydro/deAcase_b/a-brl"/>
</dbReference>
<dbReference type="Proteomes" id="UP001595818">
    <property type="component" value="Unassembled WGS sequence"/>
</dbReference>
<keyword evidence="4" id="KW-1185">Reference proteome</keyword>
<dbReference type="RefSeq" id="WP_377068872.1">
    <property type="nucleotide sequence ID" value="NZ_JBHSJJ010000021.1"/>
</dbReference>
<dbReference type="Gene3D" id="3.20.20.370">
    <property type="entry name" value="Glycoside hydrolase/deacetylase"/>
    <property type="match status" value="1"/>
</dbReference>
<dbReference type="PROSITE" id="PS51677">
    <property type="entry name" value="NODB"/>
    <property type="match status" value="1"/>
</dbReference>